<keyword evidence="2" id="KW-1185">Reference proteome</keyword>
<proteinExistence type="predicted"/>
<sequence>MSNSKIKYVKVHGFTGRGANAKEAKQDAIRQIESLNQGHWEPTIIEWRGHSVLVFRGLNGWQSTFLRHDVNDVLTIRGYAMGDGSYREAVASAQRHVADLGFLPGEEPIDTFPDFLTDEGQRKDLIFTRKWRMEYKTLVDKGFSDIDARRILSRTSGNTTSAEEVRSTS</sequence>
<gene>
    <name evidence="1" type="ORF">BDD14_6477</name>
</gene>
<dbReference type="AlphaFoldDB" id="A0A4Q7XY98"/>
<name>A0A4Q7XY98_9BACT</name>
<accession>A0A4Q7XY98</accession>
<evidence type="ECO:0000313" key="1">
    <source>
        <dbReference type="EMBL" id="RZU28894.1"/>
    </source>
</evidence>
<dbReference type="EMBL" id="SHKW01000008">
    <property type="protein sequence ID" value="RZU28894.1"/>
    <property type="molecule type" value="Genomic_DNA"/>
</dbReference>
<reference evidence="1 2" key="1">
    <citation type="submission" date="2019-02" db="EMBL/GenBank/DDBJ databases">
        <title>Genomic Encyclopedia of Archaeal and Bacterial Type Strains, Phase II (KMG-II): from individual species to whole genera.</title>
        <authorList>
            <person name="Goeker M."/>
        </authorList>
    </citation>
    <scope>NUCLEOTIDE SEQUENCE [LARGE SCALE GENOMIC DNA]</scope>
    <source>
        <strain evidence="1 2">DSM 18101</strain>
    </source>
</reference>
<comment type="caution">
    <text evidence="1">The sequence shown here is derived from an EMBL/GenBank/DDBJ whole genome shotgun (WGS) entry which is preliminary data.</text>
</comment>
<protein>
    <submittedName>
        <fullName evidence="1">Uncharacterized protein</fullName>
    </submittedName>
</protein>
<evidence type="ECO:0000313" key="2">
    <source>
        <dbReference type="Proteomes" id="UP000292958"/>
    </source>
</evidence>
<dbReference type="RefSeq" id="WP_130425268.1">
    <property type="nucleotide sequence ID" value="NZ_SHKW01000008.1"/>
</dbReference>
<dbReference type="Proteomes" id="UP000292958">
    <property type="component" value="Unassembled WGS sequence"/>
</dbReference>
<organism evidence="1 2">
    <name type="scientific">Edaphobacter modestus</name>
    <dbReference type="NCBI Taxonomy" id="388466"/>
    <lineage>
        <taxon>Bacteria</taxon>
        <taxon>Pseudomonadati</taxon>
        <taxon>Acidobacteriota</taxon>
        <taxon>Terriglobia</taxon>
        <taxon>Terriglobales</taxon>
        <taxon>Acidobacteriaceae</taxon>
        <taxon>Edaphobacter</taxon>
    </lineage>
</organism>